<dbReference type="Proteomes" id="UP000190539">
    <property type="component" value="Unassembled WGS sequence"/>
</dbReference>
<name>A0A1V4A6T2_9ACTN</name>
<accession>A0A1V4A6T2</accession>
<evidence type="ECO:0000256" key="1">
    <source>
        <dbReference type="SAM" id="MobiDB-lite"/>
    </source>
</evidence>
<dbReference type="SUPFAM" id="SSF49879">
    <property type="entry name" value="SMAD/FHA domain"/>
    <property type="match status" value="1"/>
</dbReference>
<reference evidence="2 3" key="1">
    <citation type="submission" date="2017-02" db="EMBL/GenBank/DDBJ databases">
        <title>Draft Genome Sequence of Streptomyces tsukubaensis F601, a Producer of the immunosuppressant tacrolimus FK506.</title>
        <authorList>
            <person name="Zong G."/>
            <person name="Zhong C."/>
            <person name="Fu J."/>
            <person name="Qin R."/>
            <person name="Cao G."/>
        </authorList>
    </citation>
    <scope>NUCLEOTIDE SEQUENCE [LARGE SCALE GENOMIC DNA]</scope>
    <source>
        <strain evidence="2 3">F601</strain>
    </source>
</reference>
<dbReference type="EMBL" id="MVFC01000017">
    <property type="protein sequence ID" value="OON76696.1"/>
    <property type="molecule type" value="Genomic_DNA"/>
</dbReference>
<feature type="region of interest" description="Disordered" evidence="1">
    <location>
        <begin position="128"/>
        <end position="155"/>
    </location>
</feature>
<keyword evidence="3" id="KW-1185">Reference proteome</keyword>
<dbReference type="RefSeq" id="WP_306292965.1">
    <property type="nucleotide sequence ID" value="NZ_CP045178.1"/>
</dbReference>
<dbReference type="InterPro" id="IPR008984">
    <property type="entry name" value="SMAD_FHA_dom_sf"/>
</dbReference>
<evidence type="ECO:0008006" key="4">
    <source>
        <dbReference type="Google" id="ProtNLM"/>
    </source>
</evidence>
<gene>
    <name evidence="2" type="ORF">B1H18_20480</name>
</gene>
<dbReference type="AlphaFoldDB" id="A0A1V4A6T2"/>
<proteinExistence type="predicted"/>
<evidence type="ECO:0000313" key="3">
    <source>
        <dbReference type="Proteomes" id="UP000190539"/>
    </source>
</evidence>
<feature type="region of interest" description="Disordered" evidence="1">
    <location>
        <begin position="1"/>
        <end position="23"/>
    </location>
</feature>
<sequence length="155" mass="15765">MLELTMASLSGAPDTGATAGMQLTDAADDPGTVLRIGRDQGLCVLVAPQDWLFVSRAHLEFRCGPGGGWTVTWLRGSRPEPSSETRVESQGEVRPLAYGETWALPPATAGELVVQDRSGPRSIHVGYYLESGTGGTGGTGRPGGPGGTGGAGGAG</sequence>
<organism evidence="2 3">
    <name type="scientific">Streptomyces tsukubensis</name>
    <dbReference type="NCBI Taxonomy" id="83656"/>
    <lineage>
        <taxon>Bacteria</taxon>
        <taxon>Bacillati</taxon>
        <taxon>Actinomycetota</taxon>
        <taxon>Actinomycetes</taxon>
        <taxon>Kitasatosporales</taxon>
        <taxon>Streptomycetaceae</taxon>
        <taxon>Streptomyces</taxon>
    </lineage>
</organism>
<comment type="caution">
    <text evidence="2">The sequence shown here is derived from an EMBL/GenBank/DDBJ whole genome shotgun (WGS) entry which is preliminary data.</text>
</comment>
<feature type="compositionally biased region" description="Gly residues" evidence="1">
    <location>
        <begin position="132"/>
        <end position="155"/>
    </location>
</feature>
<protein>
    <recommendedName>
        <fullName evidence="4">FHA domain-containing protein</fullName>
    </recommendedName>
</protein>
<evidence type="ECO:0000313" key="2">
    <source>
        <dbReference type="EMBL" id="OON76696.1"/>
    </source>
</evidence>